<dbReference type="Gene3D" id="3.90.1200.10">
    <property type="match status" value="1"/>
</dbReference>
<evidence type="ECO:0000256" key="6">
    <source>
        <dbReference type="ARBA" id="ARBA00037368"/>
    </source>
</evidence>
<dbReference type="PANTHER" id="PTHR21064:SF1">
    <property type="entry name" value="HYDROXYLYSINE KINASE"/>
    <property type="match status" value="1"/>
</dbReference>
<keyword evidence="4" id="KW-0418">Kinase</keyword>
<evidence type="ECO:0000256" key="2">
    <source>
        <dbReference type="ARBA" id="ARBA00022490"/>
    </source>
</evidence>
<organism evidence="10 11">
    <name type="scientific">Pseudaquabacterium inlustre</name>
    <dbReference type="NCBI Taxonomy" id="2984192"/>
    <lineage>
        <taxon>Bacteria</taxon>
        <taxon>Pseudomonadati</taxon>
        <taxon>Pseudomonadota</taxon>
        <taxon>Betaproteobacteria</taxon>
        <taxon>Burkholderiales</taxon>
        <taxon>Sphaerotilaceae</taxon>
        <taxon>Pseudaquabacterium</taxon>
    </lineage>
</organism>
<dbReference type="InterPro" id="IPR011009">
    <property type="entry name" value="Kinase-like_dom_sf"/>
</dbReference>
<dbReference type="PANTHER" id="PTHR21064">
    <property type="entry name" value="AMINOGLYCOSIDE PHOSPHOTRANSFERASE DOMAIN-CONTAINING PROTEIN-RELATED"/>
    <property type="match status" value="1"/>
</dbReference>
<feature type="domain" description="Aminoglycoside phosphotransferase" evidence="9">
    <location>
        <begin position="41"/>
        <end position="284"/>
    </location>
</feature>
<reference evidence="10 11" key="1">
    <citation type="submission" date="2024-04" db="EMBL/GenBank/DDBJ databases">
        <title>Novel species of the genus Ideonella isolated from streams.</title>
        <authorList>
            <person name="Lu H."/>
        </authorList>
    </citation>
    <scope>NUCLEOTIDE SEQUENCE [LARGE SCALE GENOMIC DNA]</scope>
    <source>
        <strain evidence="10 11">DXS22W</strain>
    </source>
</reference>
<comment type="subcellular location">
    <subcellularLocation>
        <location evidence="1">Cytoplasm</location>
    </subcellularLocation>
</comment>
<evidence type="ECO:0000256" key="4">
    <source>
        <dbReference type="ARBA" id="ARBA00022777"/>
    </source>
</evidence>
<evidence type="ECO:0000256" key="8">
    <source>
        <dbReference type="ARBA" id="ARBA00040505"/>
    </source>
</evidence>
<dbReference type="EMBL" id="JBBUTH010000007">
    <property type="protein sequence ID" value="MEK8050942.1"/>
    <property type="molecule type" value="Genomic_DNA"/>
</dbReference>
<evidence type="ECO:0000259" key="9">
    <source>
        <dbReference type="Pfam" id="PF01636"/>
    </source>
</evidence>
<keyword evidence="2" id="KW-0963">Cytoplasm</keyword>
<name>A0ABU9CK62_9BURK</name>
<evidence type="ECO:0000256" key="7">
    <source>
        <dbReference type="ARBA" id="ARBA00038873"/>
    </source>
</evidence>
<accession>A0ABU9CK62</accession>
<dbReference type="InterPro" id="IPR050249">
    <property type="entry name" value="Pseudomonas-type_ThrB"/>
</dbReference>
<gene>
    <name evidence="10" type="ORF">AACH10_11900</name>
</gene>
<evidence type="ECO:0000313" key="10">
    <source>
        <dbReference type="EMBL" id="MEK8050942.1"/>
    </source>
</evidence>
<protein>
    <recommendedName>
        <fullName evidence="8">Hydroxylysine kinase</fullName>
        <ecNumber evidence="7">2.7.1.81</ecNumber>
    </recommendedName>
</protein>
<evidence type="ECO:0000256" key="3">
    <source>
        <dbReference type="ARBA" id="ARBA00022679"/>
    </source>
</evidence>
<comment type="function">
    <text evidence="6">Catalyzes the GTP-dependent phosphorylation of 5-hydroxy-L-lysine.</text>
</comment>
<keyword evidence="3" id="KW-0808">Transferase</keyword>
<sequence>MAPAFDTLPEAAVLTAEPAPVPTDWAAAVLQAHWGVDGTLAPLSGERDANFRVDADDGTRWLFKAAHPIEPPEVTDYQTQALDHLARHAPALPVQRLRPTRGGALSLALTAPDGRPRVLRLISWLEGLPAPQAPRTAALRDDVARMQARLHRALATLRHPAEARQLPWDLQRAEAVDSLLDQLPQTAGQPQRLAMARRVLRHHVAQVHGALAALPRQAIHNDFNLYNLLVQPDAPARVSGVLDFGDMLAAPRICDVAVAASYQLDDADGAASLASVAQFAAAYHAESPLTAPELDLLWPLVQARLVMVVATSGWRAQRQPAQADYLLRNNAISWQRLAATQQVDPAAARQALHAACPAPATPSAQLSNSASIAAPATDASAIATP</sequence>
<comment type="catalytic activity">
    <reaction evidence="5">
        <text>(5R)-5-hydroxy-L-lysine + GTP = (5R)-5-phosphooxy-L-lysine + GDP + H(+)</text>
        <dbReference type="Rhea" id="RHEA:19049"/>
        <dbReference type="ChEBI" id="CHEBI:15378"/>
        <dbReference type="ChEBI" id="CHEBI:37565"/>
        <dbReference type="ChEBI" id="CHEBI:57882"/>
        <dbReference type="ChEBI" id="CHEBI:58189"/>
        <dbReference type="ChEBI" id="CHEBI:58357"/>
        <dbReference type="EC" id="2.7.1.81"/>
    </reaction>
</comment>
<dbReference type="Pfam" id="PF01636">
    <property type="entry name" value="APH"/>
    <property type="match status" value="1"/>
</dbReference>
<evidence type="ECO:0000313" key="11">
    <source>
        <dbReference type="Proteomes" id="UP001365405"/>
    </source>
</evidence>
<keyword evidence="11" id="KW-1185">Reference proteome</keyword>
<dbReference type="EC" id="2.7.1.81" evidence="7"/>
<dbReference type="SUPFAM" id="SSF56112">
    <property type="entry name" value="Protein kinase-like (PK-like)"/>
    <property type="match status" value="1"/>
</dbReference>
<dbReference type="InterPro" id="IPR002575">
    <property type="entry name" value="Aminoglycoside_PTrfase"/>
</dbReference>
<dbReference type="RefSeq" id="WP_341410636.1">
    <property type="nucleotide sequence ID" value="NZ_JBBUTH010000007.1"/>
</dbReference>
<evidence type="ECO:0000256" key="1">
    <source>
        <dbReference type="ARBA" id="ARBA00004496"/>
    </source>
</evidence>
<evidence type="ECO:0000256" key="5">
    <source>
        <dbReference type="ARBA" id="ARBA00036820"/>
    </source>
</evidence>
<comment type="caution">
    <text evidence="10">The sequence shown here is derived from an EMBL/GenBank/DDBJ whole genome shotgun (WGS) entry which is preliminary data.</text>
</comment>
<proteinExistence type="predicted"/>
<dbReference type="Proteomes" id="UP001365405">
    <property type="component" value="Unassembled WGS sequence"/>
</dbReference>